<evidence type="ECO:0000313" key="2">
    <source>
        <dbReference type="EMBL" id="MEN1761210.1"/>
    </source>
</evidence>
<feature type="domain" description="Amidohydrolase 3" evidence="1">
    <location>
        <begin position="56"/>
        <end position="554"/>
    </location>
</feature>
<organism evidence="2 3">
    <name type="scientific">Anoxynatronum sibiricum</name>
    <dbReference type="NCBI Taxonomy" id="210623"/>
    <lineage>
        <taxon>Bacteria</taxon>
        <taxon>Bacillati</taxon>
        <taxon>Bacillota</taxon>
        <taxon>Clostridia</taxon>
        <taxon>Eubacteriales</taxon>
        <taxon>Clostridiaceae</taxon>
        <taxon>Anoxynatronum</taxon>
    </lineage>
</organism>
<dbReference type="Gene3D" id="3.10.310.70">
    <property type="match status" value="1"/>
</dbReference>
<dbReference type="Gene3D" id="2.30.40.10">
    <property type="entry name" value="Urease, subunit C, domain 1"/>
    <property type="match status" value="1"/>
</dbReference>
<dbReference type="Pfam" id="PF07969">
    <property type="entry name" value="Amidohydro_3"/>
    <property type="match status" value="1"/>
</dbReference>
<evidence type="ECO:0000313" key="3">
    <source>
        <dbReference type="Proteomes" id="UP001407405"/>
    </source>
</evidence>
<dbReference type="CDD" id="cd01300">
    <property type="entry name" value="YtcJ_like"/>
    <property type="match status" value="1"/>
</dbReference>
<dbReference type="InterPro" id="IPR013108">
    <property type="entry name" value="Amidohydro_3"/>
</dbReference>
<name>A0ABU9VVL5_9CLOT</name>
<proteinExistence type="predicted"/>
<dbReference type="PANTHER" id="PTHR22642:SF2">
    <property type="entry name" value="PROTEIN LONG AFTER FAR-RED 3"/>
    <property type="match status" value="1"/>
</dbReference>
<protein>
    <submittedName>
        <fullName evidence="2">Amidohydrolase</fullName>
    </submittedName>
</protein>
<keyword evidence="3" id="KW-1185">Reference proteome</keyword>
<dbReference type="InterPro" id="IPR033932">
    <property type="entry name" value="YtcJ-like"/>
</dbReference>
<dbReference type="InterPro" id="IPR011059">
    <property type="entry name" value="Metal-dep_hydrolase_composite"/>
</dbReference>
<reference evidence="2 3" key="1">
    <citation type="submission" date="2024-04" db="EMBL/GenBank/DDBJ databases">
        <title>Genome sequencing and metabolic network reconstruction of aminoacids and betaine degradation by Anoxynatronum sibiricum.</title>
        <authorList>
            <person name="Detkova E.N."/>
            <person name="Boltjanskaja Y.V."/>
            <person name="Mardanov A.V."/>
            <person name="Kevbrin V."/>
        </authorList>
    </citation>
    <scope>NUCLEOTIDE SEQUENCE [LARGE SCALE GENOMIC DNA]</scope>
    <source>
        <strain evidence="2 3">Z-7981</strain>
    </source>
</reference>
<comment type="caution">
    <text evidence="2">The sequence shown here is derived from an EMBL/GenBank/DDBJ whole genome shotgun (WGS) entry which is preliminary data.</text>
</comment>
<sequence length="563" mass="62657">MGCSVKNHQTADYVFHNANVITVTGPDQEAVAVLENKIIFVGSDNEVKQHIGNQTEVINCQRQTVLPGIIDTHNHLWEAGVLLKGIITFGIEDFETLRSKIKEKVQSKKSGEWLHGGSWIETQFRENRFPTRFDIDDVSPDNPVVLERIFGASLVNSCALRLAGITENTPDPEGGKIERDQMTGQPTGLLHGKAVLLIREAMDGLFGSDVFGGNKGTSSITDYEEAIRYGMPFYLKHGITSIVEPGVSSEVCRAYQNLYMNSKLNIRVNLMPNWIGFTLNQDVNKMESWIRETGVYTGFGDEWVRFGGLKMAIDGGLTSKTAWMSEPYLNETEPPDVKLRLDVGQLKKWIKEAHDLGWSIGIHVMGDKAIEAAVDAIDEAWKQNPQKRYHHLIHAYYPSEKSLNQMAHSNIMVSIQPSFVYGEADGYDQLLSKEMQSTFTPAKTYMTKGINTTIGTDMPCAHVNPFWGLYSLVTRKGLQGYQLGADECVCLRDAIQMMTYNGAKLTGEENIKGSIEEGKLADLIVLDRNINHTDTEDLKSIKVALTMVGGKVVYQHQGSASID</sequence>
<dbReference type="SUPFAM" id="SSF51338">
    <property type="entry name" value="Composite domain of metallo-dependent hydrolases"/>
    <property type="match status" value="1"/>
</dbReference>
<dbReference type="InterPro" id="IPR032466">
    <property type="entry name" value="Metal_Hydrolase"/>
</dbReference>
<dbReference type="Gene3D" id="3.20.20.140">
    <property type="entry name" value="Metal-dependent hydrolases"/>
    <property type="match status" value="1"/>
</dbReference>
<dbReference type="Proteomes" id="UP001407405">
    <property type="component" value="Unassembled WGS sequence"/>
</dbReference>
<evidence type="ECO:0000259" key="1">
    <source>
        <dbReference type="Pfam" id="PF07969"/>
    </source>
</evidence>
<accession>A0ABU9VVL5</accession>
<dbReference type="RefSeq" id="WP_343186509.1">
    <property type="nucleotide sequence ID" value="NZ_JBCITM010000013.1"/>
</dbReference>
<dbReference type="EMBL" id="JBCITM010000013">
    <property type="protein sequence ID" value="MEN1761210.1"/>
    <property type="molecule type" value="Genomic_DNA"/>
</dbReference>
<gene>
    <name evidence="2" type="ORF">AAIG11_12025</name>
</gene>
<dbReference type="SUPFAM" id="SSF51556">
    <property type="entry name" value="Metallo-dependent hydrolases"/>
    <property type="match status" value="1"/>
</dbReference>
<dbReference type="PANTHER" id="PTHR22642">
    <property type="entry name" value="IMIDAZOLONEPROPIONASE"/>
    <property type="match status" value="1"/>
</dbReference>